<comment type="subcellular location">
    <subcellularLocation>
        <location evidence="1">Mitochondrion membrane</location>
        <topology evidence="1">Multi-pass membrane protein</topology>
    </subcellularLocation>
</comment>
<dbReference type="PANTHER" id="PTHR45624:SF61">
    <property type="entry name" value="MITOCHONDRIAL BASIC AMINO ACIDS TRANSPORTER"/>
    <property type="match status" value="1"/>
</dbReference>
<sequence length="132" mass="15414">MVSWAINYPVDLVKTLFQADDKYSHYSDAIRDTYRTSGFRGFFNGIGTCLLRAFPSNAATFFAVEWTYRLLLELQHWSAKRKTQPHRECILCSCPTSLRYSTMHHFWGTNALPLPEAGSTYIDPMIHYYRFI</sequence>
<evidence type="ECO:0000256" key="1">
    <source>
        <dbReference type="ARBA" id="ARBA00004225"/>
    </source>
</evidence>
<dbReference type="PROSITE" id="PS50920">
    <property type="entry name" value="SOLCAR"/>
    <property type="match status" value="1"/>
</dbReference>
<evidence type="ECO:0000256" key="8">
    <source>
        <dbReference type="ARBA" id="ARBA00023136"/>
    </source>
</evidence>
<evidence type="ECO:0000256" key="9">
    <source>
        <dbReference type="PROSITE-ProRule" id="PRU00282"/>
    </source>
</evidence>
<protein>
    <recommendedName>
        <fullName evidence="13">Mitochondrial carrier protein</fullName>
    </recommendedName>
</protein>
<dbReference type="Pfam" id="PF00153">
    <property type="entry name" value="Mito_carr"/>
    <property type="match status" value="1"/>
</dbReference>
<comment type="similarity">
    <text evidence="2 10">Belongs to the mitochondrial carrier (TC 2.A.29) family.</text>
</comment>
<organism evidence="11 12">
    <name type="scientific">Gnathostoma spinigerum</name>
    <dbReference type="NCBI Taxonomy" id="75299"/>
    <lineage>
        <taxon>Eukaryota</taxon>
        <taxon>Metazoa</taxon>
        <taxon>Ecdysozoa</taxon>
        <taxon>Nematoda</taxon>
        <taxon>Chromadorea</taxon>
        <taxon>Rhabditida</taxon>
        <taxon>Spirurina</taxon>
        <taxon>Gnathostomatomorpha</taxon>
        <taxon>Gnathostomatoidea</taxon>
        <taxon>Gnathostomatidae</taxon>
        <taxon>Gnathostoma</taxon>
    </lineage>
</organism>
<evidence type="ECO:0008006" key="13">
    <source>
        <dbReference type="Google" id="ProtNLM"/>
    </source>
</evidence>
<evidence type="ECO:0000256" key="7">
    <source>
        <dbReference type="ARBA" id="ARBA00023128"/>
    </source>
</evidence>
<evidence type="ECO:0000313" key="11">
    <source>
        <dbReference type="EMBL" id="MFH4982513.1"/>
    </source>
</evidence>
<comment type="caution">
    <text evidence="11">The sequence shown here is derived from an EMBL/GenBank/DDBJ whole genome shotgun (WGS) entry which is preliminary data.</text>
</comment>
<dbReference type="PANTHER" id="PTHR45624">
    <property type="entry name" value="MITOCHONDRIAL BASIC AMINO ACIDS TRANSPORTER-RELATED"/>
    <property type="match status" value="1"/>
</dbReference>
<dbReference type="SUPFAM" id="SSF103506">
    <property type="entry name" value="Mitochondrial carrier"/>
    <property type="match status" value="1"/>
</dbReference>
<feature type="repeat" description="Solcar" evidence="9">
    <location>
        <begin position="1"/>
        <end position="70"/>
    </location>
</feature>
<keyword evidence="5" id="KW-0677">Repeat</keyword>
<proteinExistence type="inferred from homology"/>
<keyword evidence="12" id="KW-1185">Reference proteome</keyword>
<reference evidence="11 12" key="1">
    <citation type="submission" date="2024-08" db="EMBL/GenBank/DDBJ databases">
        <title>Gnathostoma spinigerum genome.</title>
        <authorList>
            <person name="Gonzalez-Bertolin B."/>
            <person name="Monzon S."/>
            <person name="Zaballos A."/>
            <person name="Jimenez P."/>
            <person name="Dekumyoy P."/>
            <person name="Varona S."/>
            <person name="Cuesta I."/>
            <person name="Sumanam S."/>
            <person name="Adisakwattana P."/>
            <person name="Gasser R.B."/>
            <person name="Hernandez-Gonzalez A."/>
            <person name="Young N.D."/>
            <person name="Perteguer M.J."/>
        </authorList>
    </citation>
    <scope>NUCLEOTIDE SEQUENCE [LARGE SCALE GENOMIC DNA]</scope>
    <source>
        <strain evidence="11">AL3</strain>
        <tissue evidence="11">Liver</tissue>
    </source>
</reference>
<evidence type="ECO:0000313" key="12">
    <source>
        <dbReference type="Proteomes" id="UP001608902"/>
    </source>
</evidence>
<dbReference type="InterPro" id="IPR050567">
    <property type="entry name" value="Mitochondrial_Carrier"/>
</dbReference>
<dbReference type="Proteomes" id="UP001608902">
    <property type="component" value="Unassembled WGS sequence"/>
</dbReference>
<evidence type="ECO:0000256" key="2">
    <source>
        <dbReference type="ARBA" id="ARBA00006375"/>
    </source>
</evidence>
<dbReference type="EMBL" id="JBGFUD010009482">
    <property type="protein sequence ID" value="MFH4982513.1"/>
    <property type="molecule type" value="Genomic_DNA"/>
</dbReference>
<keyword evidence="3 10" id="KW-0813">Transport</keyword>
<evidence type="ECO:0000256" key="5">
    <source>
        <dbReference type="ARBA" id="ARBA00022737"/>
    </source>
</evidence>
<name>A0ABD6EZF9_9BILA</name>
<keyword evidence="8 9" id="KW-0472">Membrane</keyword>
<dbReference type="Gene3D" id="1.50.40.10">
    <property type="entry name" value="Mitochondrial carrier domain"/>
    <property type="match status" value="1"/>
</dbReference>
<keyword evidence="6" id="KW-1133">Transmembrane helix</keyword>
<evidence type="ECO:0000256" key="4">
    <source>
        <dbReference type="ARBA" id="ARBA00022692"/>
    </source>
</evidence>
<accession>A0ABD6EZF9</accession>
<dbReference type="AlphaFoldDB" id="A0ABD6EZF9"/>
<dbReference type="InterPro" id="IPR023395">
    <property type="entry name" value="MCP_dom_sf"/>
</dbReference>
<evidence type="ECO:0000256" key="10">
    <source>
        <dbReference type="RuleBase" id="RU000488"/>
    </source>
</evidence>
<dbReference type="InterPro" id="IPR018108">
    <property type="entry name" value="MCP_transmembrane"/>
</dbReference>
<evidence type="ECO:0000256" key="6">
    <source>
        <dbReference type="ARBA" id="ARBA00022989"/>
    </source>
</evidence>
<dbReference type="GO" id="GO:0031966">
    <property type="term" value="C:mitochondrial membrane"/>
    <property type="evidence" value="ECO:0007669"/>
    <property type="project" value="UniProtKB-SubCell"/>
</dbReference>
<evidence type="ECO:0000256" key="3">
    <source>
        <dbReference type="ARBA" id="ARBA00022448"/>
    </source>
</evidence>
<keyword evidence="7" id="KW-0496">Mitochondrion</keyword>
<gene>
    <name evidence="11" type="ORF">AB6A40_009222</name>
</gene>
<keyword evidence="4 9" id="KW-0812">Transmembrane</keyword>